<sequence length="538" mass="60271">MCNIYKDQKKGSCNHHDHKEWSRRSFVKALGIVGGGSMALANTSLTVSQPSLLEAALNQSDNDRVLVLIRLKGGNDGLNTIIPYYDYDNYARVRETIRIKEDQLFKLNTDFAMPKYANDMQYLWDQGQMKVIHGVGYENSSRSHFTGSDIWATADINDVQETGWAARYFENIYPDYLVTPPDRPAAIQIGNNGNLIFDGTDTNFAFSVSNPDQLAQIAENGVVYDLNGIPDNAHGRQVQYLKGIANTTIKHSEVINQAYEKTSSSSDYSSDSDIAKQLRVVSRLIRGNLKTKIYLVTIGSFDTHNNQSARHSKLMEELSNALSVFYKELNRDGWGDKVLSMTISEFGRRVEQNGSGGTDHGTAAPVMIFGGELKGDGFVGNHPDLNDLGQGGNLKYNQSFVNIYSTIMKKWLCVPDNLVDRVLGQHPSLDLGFDCPSQSSSSNNKAEDQITLSAFEHKIIQSRDQPYLYINNDKTGHIVIKIYNMMGQEVGVLKNEMMFEGEHKIYFDEISGITLDTGQYLYRIDKGGQKYSKLFMVQ</sequence>
<dbReference type="NCBIfam" id="TIGR04183">
    <property type="entry name" value="Por_Secre_tail"/>
    <property type="match status" value="1"/>
</dbReference>
<protein>
    <submittedName>
        <fullName evidence="2">DUF1501 domain-containing protein</fullName>
    </submittedName>
</protein>
<dbReference type="OrthoDB" id="9779968at2"/>
<dbReference type="AlphaFoldDB" id="A0A504IYW8"/>
<gene>
    <name evidence="2" type="ORF">FHK87_25535</name>
</gene>
<accession>A0A504IYW8</accession>
<dbReference type="Proteomes" id="UP000315540">
    <property type="component" value="Unassembled WGS sequence"/>
</dbReference>
<keyword evidence="3" id="KW-1185">Reference proteome</keyword>
<name>A0A504IYW8_9FLAO</name>
<comment type="caution">
    <text evidence="2">The sequence shown here is derived from an EMBL/GenBank/DDBJ whole genome shotgun (WGS) entry which is preliminary data.</text>
</comment>
<evidence type="ECO:0000313" key="2">
    <source>
        <dbReference type="EMBL" id="TPN81352.1"/>
    </source>
</evidence>
<dbReference type="Pfam" id="PF07394">
    <property type="entry name" value="DUF1501"/>
    <property type="match status" value="1"/>
</dbReference>
<organism evidence="2 3">
    <name type="scientific">Aquimarina algicola</name>
    <dbReference type="NCBI Taxonomy" id="2589995"/>
    <lineage>
        <taxon>Bacteria</taxon>
        <taxon>Pseudomonadati</taxon>
        <taxon>Bacteroidota</taxon>
        <taxon>Flavobacteriia</taxon>
        <taxon>Flavobacteriales</taxon>
        <taxon>Flavobacteriaceae</taxon>
        <taxon>Aquimarina</taxon>
    </lineage>
</organism>
<evidence type="ECO:0000313" key="3">
    <source>
        <dbReference type="Proteomes" id="UP000315540"/>
    </source>
</evidence>
<reference evidence="2 3" key="1">
    <citation type="submission" date="2019-06" db="EMBL/GenBank/DDBJ databases">
        <authorList>
            <person name="Meng X."/>
        </authorList>
    </citation>
    <scope>NUCLEOTIDE SEQUENCE [LARGE SCALE GENOMIC DNA]</scope>
    <source>
        <strain evidence="2 3">M625</strain>
    </source>
</reference>
<dbReference type="EMBL" id="VFWZ01000011">
    <property type="protein sequence ID" value="TPN81352.1"/>
    <property type="molecule type" value="Genomic_DNA"/>
</dbReference>
<dbReference type="PANTHER" id="PTHR43737:SF1">
    <property type="entry name" value="DUF1501 DOMAIN-CONTAINING PROTEIN"/>
    <property type="match status" value="1"/>
</dbReference>
<evidence type="ECO:0000256" key="1">
    <source>
        <dbReference type="ARBA" id="ARBA00022729"/>
    </source>
</evidence>
<keyword evidence="1" id="KW-0732">Signal</keyword>
<dbReference type="InterPro" id="IPR010869">
    <property type="entry name" value="DUF1501"/>
</dbReference>
<dbReference type="InterPro" id="IPR026444">
    <property type="entry name" value="Secre_tail"/>
</dbReference>
<dbReference type="PANTHER" id="PTHR43737">
    <property type="entry name" value="BLL7424 PROTEIN"/>
    <property type="match status" value="1"/>
</dbReference>
<proteinExistence type="predicted"/>
<dbReference type="RefSeq" id="WP_140597720.1">
    <property type="nucleotide sequence ID" value="NZ_VFWZ01000011.1"/>
</dbReference>